<name>F4EX61_SELS3</name>
<dbReference type="HOGENOM" id="CLU_3358420_0_0_9"/>
<dbReference type="KEGG" id="ssg:Selsp_2263"/>
<organism evidence="1 2">
    <name type="scientific">Selenomonas sputigena (strain ATCC 35185 / DSM 20758 / CCUG 44933 / VPI D19B-28)</name>
    <dbReference type="NCBI Taxonomy" id="546271"/>
    <lineage>
        <taxon>Bacteria</taxon>
        <taxon>Bacillati</taxon>
        <taxon>Bacillota</taxon>
        <taxon>Negativicutes</taxon>
        <taxon>Selenomonadales</taxon>
        <taxon>Selenomonadaceae</taxon>
        <taxon>Selenomonas</taxon>
    </lineage>
</organism>
<protein>
    <submittedName>
        <fullName evidence="1">Uncharacterized protein</fullName>
    </submittedName>
</protein>
<evidence type="ECO:0000313" key="1">
    <source>
        <dbReference type="EMBL" id="AEC01207.1"/>
    </source>
</evidence>
<gene>
    <name evidence="1" type="ordered locus">Selsp_2263</name>
</gene>
<evidence type="ECO:0000313" key="2">
    <source>
        <dbReference type="Proteomes" id="UP000011124"/>
    </source>
</evidence>
<dbReference type="Proteomes" id="UP000011124">
    <property type="component" value="Chromosome"/>
</dbReference>
<proteinExistence type="predicted"/>
<dbReference type="RefSeq" id="WP_013741081.1">
    <property type="nucleotide sequence ID" value="NC_015437.1"/>
</dbReference>
<keyword evidence="2" id="KW-1185">Reference proteome</keyword>
<reference evidence="1 2" key="1">
    <citation type="submission" date="2011-04" db="EMBL/GenBank/DDBJ databases">
        <title>The complete genome of Selenomonas sputigena DSM 20758.</title>
        <authorList>
            <consortium name="US DOE Joint Genome Institute (JGI-PGF)"/>
            <person name="Lucas S."/>
            <person name="Copeland A."/>
            <person name="Lapidus A."/>
            <person name="Bruce D."/>
            <person name="Goodwin L."/>
            <person name="Pitluck S."/>
            <person name="Peters L."/>
            <person name="Kyrpides N."/>
            <person name="Mavromatis K."/>
            <person name="Ivanova N."/>
            <person name="Ovchinnikova G."/>
            <person name="Teshima H."/>
            <person name="Detter J.C."/>
            <person name="Tapia R."/>
            <person name="Han C."/>
            <person name="Land M."/>
            <person name="Hauser L."/>
            <person name="Markowitz V."/>
            <person name="Cheng J.-F."/>
            <person name="Hugenholtz P."/>
            <person name="Woyke T."/>
            <person name="Wu D."/>
            <person name="Gronow S."/>
            <person name="Wellnitz S."/>
            <person name="Schneider S."/>
            <person name="Klenk H.-P."/>
            <person name="Eisen J.A."/>
        </authorList>
    </citation>
    <scope>NUCLEOTIDE SEQUENCE [LARGE SCALE GENOMIC DNA]</scope>
    <source>
        <strain evidence="2">ATCC 35185 / DSM 20758 / VPI D19B-28</strain>
    </source>
</reference>
<dbReference type="AlphaFoldDB" id="F4EX61"/>
<sequence length="36" mass="4046">MEDIVLSFLLSVLAGIIANYVSKRLDEREKGNKPEP</sequence>
<dbReference type="EMBL" id="CP002637">
    <property type="protein sequence ID" value="AEC01207.1"/>
    <property type="molecule type" value="Genomic_DNA"/>
</dbReference>
<accession>F4EX61</accession>